<dbReference type="AlphaFoldDB" id="A0A4Z1DY64"/>
<dbReference type="NCBIfam" id="TIGR03862">
    <property type="entry name" value="flavo_PP4765"/>
    <property type="match status" value="1"/>
</dbReference>
<dbReference type="Pfam" id="PF22780">
    <property type="entry name" value="HI0933_like_1st"/>
    <property type="match status" value="1"/>
</dbReference>
<organism evidence="7 8">
    <name type="scientific">Serinibacter arcticus</name>
    <dbReference type="NCBI Taxonomy" id="1655435"/>
    <lineage>
        <taxon>Bacteria</taxon>
        <taxon>Bacillati</taxon>
        <taxon>Actinomycetota</taxon>
        <taxon>Actinomycetes</taxon>
        <taxon>Micrococcales</taxon>
        <taxon>Beutenbergiaceae</taxon>
        <taxon>Serinibacter</taxon>
    </lineage>
</organism>
<dbReference type="Gene3D" id="2.40.30.10">
    <property type="entry name" value="Translation factors"/>
    <property type="match status" value="1"/>
</dbReference>
<keyword evidence="2" id="KW-0285">Flavoprotein</keyword>
<gene>
    <name evidence="7" type="ORF">SERN_2127</name>
</gene>
<dbReference type="PRINTS" id="PR00368">
    <property type="entry name" value="FADPNR"/>
</dbReference>
<dbReference type="PANTHER" id="PTHR42887:SF1">
    <property type="entry name" value="BLR3961 PROTEIN"/>
    <property type="match status" value="1"/>
</dbReference>
<dbReference type="InterPro" id="IPR055178">
    <property type="entry name" value="RsdA/BaiN/AoA(So)-like_dom"/>
</dbReference>
<evidence type="ECO:0000256" key="4">
    <source>
        <dbReference type="SAM" id="MobiDB-lite"/>
    </source>
</evidence>
<dbReference type="Gene3D" id="1.10.8.260">
    <property type="entry name" value="HI0933 insert domain-like"/>
    <property type="match status" value="1"/>
</dbReference>
<evidence type="ECO:0000259" key="5">
    <source>
        <dbReference type="Pfam" id="PF03486"/>
    </source>
</evidence>
<dbReference type="InterPro" id="IPR004792">
    <property type="entry name" value="BaiN-like"/>
</dbReference>
<sequence length="458" mass="47746">MARPVTVLAGVWRCRAGAGGLGSSDAPPRRPRRSVTTASVVGGGPAGLTAAEVLAAAGVDVTVHERKPSTLRKLLIAGHGGLNITHSEDRAPFIERYGSSAARLSPALDAFSPDDLRDWCEALGEPTFVGSSRRVFPETFRANSLVRAWRSRLAEQGVVVASRERWVAWGESEPDAARSGGVTPSILIEESDGAVRRVAPDVVVLALGGGSWPRLGSDGSWTPLLAERGVVVSPLRAANVGLRASWSTTFAERFAGVPLKHVALRVRTGDRSGVDAVGTVSRGDAMLTTSGIEGGPVYAVGAAVRDVLDADGTCVLEVDLRPDLTRADLADRLRRRRPKDSASSWLRRSLGLDPVSIGLLREAGGGALPPDADGVAALVKGVPVTVTGTMPLERAISTAGGIAWSEVDDGLMLRRLPGVFAAGEMLDWEAPTGGYLLQASFSTGVLAARGALAWLASG</sequence>
<evidence type="ECO:0000313" key="7">
    <source>
        <dbReference type="EMBL" id="TGO04534.1"/>
    </source>
</evidence>
<proteinExistence type="predicted"/>
<evidence type="ECO:0000313" key="8">
    <source>
        <dbReference type="Proteomes" id="UP000297318"/>
    </source>
</evidence>
<comment type="caution">
    <text evidence="7">The sequence shown here is derived from an EMBL/GenBank/DDBJ whole genome shotgun (WGS) entry which is preliminary data.</text>
</comment>
<feature type="domain" description="RsdA/BaiN/AoA(So)-like insert" evidence="6">
    <location>
        <begin position="236"/>
        <end position="397"/>
    </location>
</feature>
<keyword evidence="8" id="KW-1185">Reference proteome</keyword>
<dbReference type="PANTHER" id="PTHR42887">
    <property type="entry name" value="OS12G0638800 PROTEIN"/>
    <property type="match status" value="1"/>
</dbReference>
<evidence type="ECO:0000256" key="1">
    <source>
        <dbReference type="ARBA" id="ARBA00001974"/>
    </source>
</evidence>
<dbReference type="SUPFAM" id="SSF160996">
    <property type="entry name" value="HI0933 insert domain-like"/>
    <property type="match status" value="1"/>
</dbReference>
<comment type="cofactor">
    <cofactor evidence="1">
        <name>FAD</name>
        <dbReference type="ChEBI" id="CHEBI:57692"/>
    </cofactor>
</comment>
<name>A0A4Z1DY64_9MICO</name>
<dbReference type="InterPro" id="IPR036188">
    <property type="entry name" value="FAD/NAD-bd_sf"/>
</dbReference>
<protein>
    <submittedName>
        <fullName evidence="7">NAD(FAD)-utilizing dehydrogenase</fullName>
    </submittedName>
</protein>
<dbReference type="SUPFAM" id="SSF51905">
    <property type="entry name" value="FAD/NAD(P)-binding domain"/>
    <property type="match status" value="1"/>
</dbReference>
<evidence type="ECO:0000256" key="2">
    <source>
        <dbReference type="ARBA" id="ARBA00022630"/>
    </source>
</evidence>
<accession>A0A4Z1DY64</accession>
<evidence type="ECO:0000259" key="6">
    <source>
        <dbReference type="Pfam" id="PF22780"/>
    </source>
</evidence>
<feature type="region of interest" description="Disordered" evidence="4">
    <location>
        <begin position="19"/>
        <end position="41"/>
    </location>
</feature>
<dbReference type="NCBIfam" id="TIGR00275">
    <property type="entry name" value="aminoacetone oxidase family FAD-binding enzyme"/>
    <property type="match status" value="1"/>
</dbReference>
<dbReference type="InterPro" id="IPR022460">
    <property type="entry name" value="Flavoprotein_PP4765"/>
</dbReference>
<evidence type="ECO:0000256" key="3">
    <source>
        <dbReference type="ARBA" id="ARBA00022827"/>
    </source>
</evidence>
<feature type="domain" description="RsdA/BaiN/AoA(So)-like Rossmann fold-like" evidence="5">
    <location>
        <begin position="39"/>
        <end position="449"/>
    </location>
</feature>
<dbReference type="EMBL" id="RHPJ01000003">
    <property type="protein sequence ID" value="TGO04534.1"/>
    <property type="molecule type" value="Genomic_DNA"/>
</dbReference>
<dbReference type="Pfam" id="PF03486">
    <property type="entry name" value="HI0933_like"/>
    <property type="match status" value="1"/>
</dbReference>
<dbReference type="InterPro" id="IPR023166">
    <property type="entry name" value="BaiN-like_dom_sf"/>
</dbReference>
<dbReference type="Gene3D" id="3.50.50.60">
    <property type="entry name" value="FAD/NAD(P)-binding domain"/>
    <property type="match status" value="1"/>
</dbReference>
<keyword evidence="3" id="KW-0274">FAD</keyword>
<reference evidence="7 8" key="1">
    <citation type="submission" date="2018-11" db="EMBL/GenBank/DDBJ databases">
        <title>Complete genome sequencing of the Actinobacteria Serinibacter sp. K3-2.</title>
        <authorList>
            <person name="Rakitin A.L."/>
            <person name="Beletsky A.V."/>
            <person name="Mardanov A.V."/>
            <person name="Ravin N.V."/>
            <person name="Gromova A.S."/>
            <person name="Filippova S.N."/>
            <person name="Gal'Chenko V.F."/>
        </authorList>
    </citation>
    <scope>NUCLEOTIDE SEQUENCE [LARGE SCALE GENOMIC DNA]</scope>
    <source>
        <strain evidence="7 8">K3-2</strain>
    </source>
</reference>
<dbReference type="InterPro" id="IPR057661">
    <property type="entry name" value="RsdA/BaiN/AoA(So)_Rossmann"/>
</dbReference>
<dbReference type="Proteomes" id="UP000297318">
    <property type="component" value="Unassembled WGS sequence"/>
</dbReference>